<gene>
    <name evidence="2" type="ORF">BDZ94DRAFT_1271161</name>
</gene>
<name>A0A9P5XWU0_9AGAR</name>
<protein>
    <submittedName>
        <fullName evidence="2">Heterokaryon incompatibility protein-domain-containing protein</fullName>
    </submittedName>
</protein>
<evidence type="ECO:0000259" key="1">
    <source>
        <dbReference type="Pfam" id="PF06985"/>
    </source>
</evidence>
<evidence type="ECO:0000313" key="2">
    <source>
        <dbReference type="EMBL" id="KAF9458233.1"/>
    </source>
</evidence>
<accession>A0A9P5XWU0</accession>
<reference evidence="2" key="1">
    <citation type="submission" date="2020-11" db="EMBL/GenBank/DDBJ databases">
        <authorList>
            <consortium name="DOE Joint Genome Institute"/>
            <person name="Ahrendt S."/>
            <person name="Riley R."/>
            <person name="Andreopoulos W."/>
            <person name="Labutti K."/>
            <person name="Pangilinan J."/>
            <person name="Ruiz-Duenas F.J."/>
            <person name="Barrasa J.M."/>
            <person name="Sanchez-Garcia M."/>
            <person name="Camarero S."/>
            <person name="Miyauchi S."/>
            <person name="Serrano A."/>
            <person name="Linde D."/>
            <person name="Babiker R."/>
            <person name="Drula E."/>
            <person name="Ayuso-Fernandez I."/>
            <person name="Pacheco R."/>
            <person name="Padilla G."/>
            <person name="Ferreira P."/>
            <person name="Barriuso J."/>
            <person name="Kellner H."/>
            <person name="Castanera R."/>
            <person name="Alfaro M."/>
            <person name="Ramirez L."/>
            <person name="Pisabarro A.G."/>
            <person name="Kuo A."/>
            <person name="Tritt A."/>
            <person name="Lipzen A."/>
            <person name="He G."/>
            <person name="Yan M."/>
            <person name="Ng V."/>
            <person name="Cullen D."/>
            <person name="Martin F."/>
            <person name="Rosso M.-N."/>
            <person name="Henrissat B."/>
            <person name="Hibbett D."/>
            <person name="Martinez A.T."/>
            <person name="Grigoriev I.V."/>
        </authorList>
    </citation>
    <scope>NUCLEOTIDE SEQUENCE</scope>
    <source>
        <strain evidence="2">CBS 247.69</strain>
    </source>
</reference>
<dbReference type="AlphaFoldDB" id="A0A9P5XWU0"/>
<dbReference type="Proteomes" id="UP000807353">
    <property type="component" value="Unassembled WGS sequence"/>
</dbReference>
<organism evidence="2 3">
    <name type="scientific">Collybia nuda</name>
    <dbReference type="NCBI Taxonomy" id="64659"/>
    <lineage>
        <taxon>Eukaryota</taxon>
        <taxon>Fungi</taxon>
        <taxon>Dikarya</taxon>
        <taxon>Basidiomycota</taxon>
        <taxon>Agaricomycotina</taxon>
        <taxon>Agaricomycetes</taxon>
        <taxon>Agaricomycetidae</taxon>
        <taxon>Agaricales</taxon>
        <taxon>Tricholomatineae</taxon>
        <taxon>Clitocybaceae</taxon>
        <taxon>Collybia</taxon>
    </lineage>
</organism>
<dbReference type="PANTHER" id="PTHR33112">
    <property type="entry name" value="DOMAIN PROTEIN, PUTATIVE-RELATED"/>
    <property type="match status" value="1"/>
</dbReference>
<feature type="non-terminal residue" evidence="2">
    <location>
        <position position="701"/>
    </location>
</feature>
<dbReference type="OrthoDB" id="5125733at2759"/>
<comment type="caution">
    <text evidence="2">The sequence shown here is derived from an EMBL/GenBank/DDBJ whole genome shotgun (WGS) entry which is preliminary data.</text>
</comment>
<evidence type="ECO:0000313" key="3">
    <source>
        <dbReference type="Proteomes" id="UP000807353"/>
    </source>
</evidence>
<dbReference type="PANTHER" id="PTHR33112:SF16">
    <property type="entry name" value="HETEROKARYON INCOMPATIBILITY DOMAIN-CONTAINING PROTEIN"/>
    <property type="match status" value="1"/>
</dbReference>
<proteinExistence type="predicted"/>
<dbReference type="EMBL" id="MU150346">
    <property type="protein sequence ID" value="KAF9458233.1"/>
    <property type="molecule type" value="Genomic_DNA"/>
</dbReference>
<dbReference type="InterPro" id="IPR010730">
    <property type="entry name" value="HET"/>
</dbReference>
<sequence>MQWIHPINPLTISMNTTTPRVCSLCIKRVFTNTTFGNGWRILLIKFRSHFRYLASWASISSAAALGCVWCRLILSLRESGDDGKPLFLVEVRLRKDHGDAVERKQGEKARPKGVESLSVWIDGAPRASYYVYTTPVNPAAEYVTARSLVRELSNPSSVDMARASLQRCISNHLRCNIAHPVLPSPNQDHGHDPDMGKSARIAPTRLIDCGGDEESRIRIVLAGPSGSNATENQYIALSYVWGSPQTNNSQISACSTEANITSRMSDGMELHLLPATIRDAVTVTRGLGLRWLWIDAICILQDSPEDKTRELPKMQGIYRGAYITIIAANANGSNEGFLQVRERGYDAEDPEIPFTIEDTHQVTSGASIFLSPVWKQYDETKEPINSRAWCLQERLLSTRALVYASHTLQYRCITETVNIGDGLCAPISGPSGPDLAPLLCGSNEEDPLQASPTSPTQLRRLWNSVVEEYSWRHLTVSADKLIAIAAMADLVHLHFTNSSCRYLAGVWDYEESPNTLSLIRGFLWFKDYTNRLPRPREYRAPSWSWASVDGRVLLENIDDRVREGRVAPEEVETCCEVLECTTVLKDQRVQFGEVTNGKLRMNVTVVRVECELATELPDVKWGNKVVGVAFADTTEQINREKVWAMPLMCNHKAGYGEGLLITPTAGRGDECFRRVGYFHSSEESSVVVDWLGLFPRRDVCI</sequence>
<keyword evidence="3" id="KW-1185">Reference proteome</keyword>
<dbReference type="Pfam" id="PF06985">
    <property type="entry name" value="HET"/>
    <property type="match status" value="1"/>
</dbReference>
<feature type="domain" description="Heterokaryon incompatibility" evidence="1">
    <location>
        <begin position="234"/>
        <end position="393"/>
    </location>
</feature>